<dbReference type="GO" id="GO:0022857">
    <property type="term" value="F:transmembrane transporter activity"/>
    <property type="evidence" value="ECO:0007669"/>
    <property type="project" value="InterPro"/>
</dbReference>
<keyword evidence="2 6" id="KW-0812">Transmembrane</keyword>
<protein>
    <submittedName>
        <fullName evidence="8">Glucose facilitated diffusion protein-like isoform X1</fullName>
    </submittedName>
</protein>
<evidence type="ECO:0000256" key="1">
    <source>
        <dbReference type="ARBA" id="ARBA00004370"/>
    </source>
</evidence>
<feature type="transmembrane region" description="Helical" evidence="6">
    <location>
        <begin position="516"/>
        <end position="535"/>
    </location>
</feature>
<dbReference type="AlphaFoldDB" id="A0A6P8WT01"/>
<evidence type="ECO:0000313" key="7">
    <source>
        <dbReference type="Proteomes" id="UP000515160"/>
    </source>
</evidence>
<feature type="transmembrane region" description="Helical" evidence="6">
    <location>
        <begin position="426"/>
        <end position="448"/>
    </location>
</feature>
<evidence type="ECO:0000256" key="4">
    <source>
        <dbReference type="ARBA" id="ARBA00023136"/>
    </source>
</evidence>
<evidence type="ECO:0000256" key="5">
    <source>
        <dbReference type="SAM" id="MobiDB-lite"/>
    </source>
</evidence>
<dbReference type="GeneID" id="117569663"/>
<proteinExistence type="predicted"/>
<feature type="transmembrane region" description="Helical" evidence="6">
    <location>
        <begin position="395"/>
        <end position="414"/>
    </location>
</feature>
<dbReference type="Proteomes" id="UP000515160">
    <property type="component" value="Chromosome 3"/>
</dbReference>
<dbReference type="OrthoDB" id="6612291at2759"/>
<dbReference type="PANTHER" id="PTHR23529:SF2">
    <property type="entry name" value="GH19118P-RELATED"/>
    <property type="match status" value="1"/>
</dbReference>
<feature type="region of interest" description="Disordered" evidence="5">
    <location>
        <begin position="1"/>
        <end position="94"/>
    </location>
</feature>
<feature type="transmembrane region" description="Helical" evidence="6">
    <location>
        <begin position="178"/>
        <end position="196"/>
    </location>
</feature>
<dbReference type="InterPro" id="IPR036259">
    <property type="entry name" value="MFS_trans_sf"/>
</dbReference>
<dbReference type="GO" id="GO:0016020">
    <property type="term" value="C:membrane"/>
    <property type="evidence" value="ECO:0007669"/>
    <property type="project" value="UniProtKB-SubCell"/>
</dbReference>
<sequence>MQNDKYRPPEPPTFGFTSAPPQHGYPPQGPPQHGYPPQGPPQHGYPPQGPPQHGYPPQGPPQPEYPAQNYPPQGFNPPPQNYGPPPPQNYAPPPPAPVIVQPGGWYSRNRRNKPQSNAVAAASLIFLSGGMNIAWSVGFRPLTSTVFTSLHLAVAWFIAAIIGAFISCFLANKIPKKFVVIFASALVLIAGIVRAATRYNGEAIEASLYLDGIANGLIFSPTLALIGEVSWPYMRGPIAASIEQMCFTCGFFIQLVYTEAWGVDSYYYNTFTSEQMHGVLSAIYGLIALILAAFLIIESPVITLANGNEQAALEILRQLQQPHTITTDTYAQLEEHKRYLAQNKNISTVESITQGLPALLRLVFLRALNAMSLSIMVYYAFLLSIITHYSPYDFMWQYLVFGICRWIGTFVISLCTESLGRKKPTLFGLLVSGGLSFGIASMVGDYPYGAVDSIVNLIFVYEVFAGIAFAPSSVYLSEAYPLGVKQHFISFTFMAEMLVFLIISCCTTSVTGISIYFYILGAFSVLGALLGFWCLPETKGTTLREAQEKFKGMSSKGF</sequence>
<name>A0A6P8WT01_DROAB</name>
<dbReference type="PANTHER" id="PTHR23529">
    <property type="entry name" value="GH19118P-RELATED"/>
    <property type="match status" value="1"/>
</dbReference>
<feature type="compositionally biased region" description="Pro residues" evidence="5">
    <location>
        <begin position="23"/>
        <end position="64"/>
    </location>
</feature>
<comment type="subcellular location">
    <subcellularLocation>
        <location evidence="1">Membrane</location>
    </subcellularLocation>
</comment>
<evidence type="ECO:0000313" key="8">
    <source>
        <dbReference type="RefSeq" id="XP_034106801.1"/>
    </source>
</evidence>
<dbReference type="Pfam" id="PF00083">
    <property type="entry name" value="Sugar_tr"/>
    <property type="match status" value="1"/>
</dbReference>
<feature type="transmembrane region" description="Helical" evidence="6">
    <location>
        <begin position="454"/>
        <end position="476"/>
    </location>
</feature>
<feature type="transmembrane region" description="Helical" evidence="6">
    <location>
        <begin position="150"/>
        <end position="171"/>
    </location>
</feature>
<feature type="transmembrane region" description="Helical" evidence="6">
    <location>
        <begin position="118"/>
        <end position="138"/>
    </location>
</feature>
<keyword evidence="7" id="KW-1185">Reference proteome</keyword>
<feature type="transmembrane region" description="Helical" evidence="6">
    <location>
        <begin position="367"/>
        <end position="389"/>
    </location>
</feature>
<evidence type="ECO:0000256" key="6">
    <source>
        <dbReference type="SAM" id="Phobius"/>
    </source>
</evidence>
<dbReference type="InterPro" id="IPR005828">
    <property type="entry name" value="MFS_sugar_transport-like"/>
</dbReference>
<gene>
    <name evidence="8" type="primary">LOC117569663</name>
</gene>
<keyword evidence="4 6" id="KW-0472">Membrane</keyword>
<reference evidence="8" key="1">
    <citation type="submission" date="2025-08" db="UniProtKB">
        <authorList>
            <consortium name="RefSeq"/>
        </authorList>
    </citation>
    <scope>IDENTIFICATION</scope>
    <source>
        <strain evidence="8">15112-1751.03</strain>
        <tissue evidence="8">Whole Adult</tissue>
    </source>
</reference>
<evidence type="ECO:0000256" key="3">
    <source>
        <dbReference type="ARBA" id="ARBA00022989"/>
    </source>
</evidence>
<organism evidence="7 8">
    <name type="scientific">Drosophila albomicans</name>
    <name type="common">Fruit fly</name>
    <dbReference type="NCBI Taxonomy" id="7291"/>
    <lineage>
        <taxon>Eukaryota</taxon>
        <taxon>Metazoa</taxon>
        <taxon>Ecdysozoa</taxon>
        <taxon>Arthropoda</taxon>
        <taxon>Hexapoda</taxon>
        <taxon>Insecta</taxon>
        <taxon>Pterygota</taxon>
        <taxon>Neoptera</taxon>
        <taxon>Endopterygota</taxon>
        <taxon>Diptera</taxon>
        <taxon>Brachycera</taxon>
        <taxon>Muscomorpha</taxon>
        <taxon>Ephydroidea</taxon>
        <taxon>Drosophilidae</taxon>
        <taxon>Drosophila</taxon>
    </lineage>
</organism>
<keyword evidence="3 6" id="KW-1133">Transmembrane helix</keyword>
<feature type="transmembrane region" description="Helical" evidence="6">
    <location>
        <begin position="238"/>
        <end position="257"/>
    </location>
</feature>
<dbReference type="Gene3D" id="1.20.1250.20">
    <property type="entry name" value="MFS general substrate transporter like domains"/>
    <property type="match status" value="1"/>
</dbReference>
<dbReference type="SUPFAM" id="SSF103473">
    <property type="entry name" value="MFS general substrate transporter"/>
    <property type="match status" value="1"/>
</dbReference>
<dbReference type="RefSeq" id="XP_034106801.1">
    <property type="nucleotide sequence ID" value="XM_034250910.2"/>
</dbReference>
<accession>A0A6P8WT01</accession>
<feature type="transmembrane region" description="Helical" evidence="6">
    <location>
        <begin position="277"/>
        <end position="297"/>
    </location>
</feature>
<feature type="transmembrane region" description="Helical" evidence="6">
    <location>
        <begin position="488"/>
        <end position="510"/>
    </location>
</feature>
<feature type="transmembrane region" description="Helical" evidence="6">
    <location>
        <begin position="208"/>
        <end position="226"/>
    </location>
</feature>
<evidence type="ECO:0000256" key="2">
    <source>
        <dbReference type="ARBA" id="ARBA00022692"/>
    </source>
</evidence>
<feature type="compositionally biased region" description="Pro residues" evidence="5">
    <location>
        <begin position="74"/>
        <end position="94"/>
    </location>
</feature>